<dbReference type="InterPro" id="IPR036259">
    <property type="entry name" value="MFS_trans_sf"/>
</dbReference>
<evidence type="ECO:0000256" key="3">
    <source>
        <dbReference type="ARBA" id="ARBA00023136"/>
    </source>
</evidence>
<dbReference type="AlphaFoldDB" id="A0A9J7KSM6"/>
<evidence type="ECO:0000256" key="2">
    <source>
        <dbReference type="ARBA" id="ARBA00022989"/>
    </source>
</evidence>
<reference evidence="5" key="1">
    <citation type="journal article" date="2020" name="Nat. Ecol. Evol.">
        <title>Deeply conserved synteny resolves early events in vertebrate evolution.</title>
        <authorList>
            <person name="Simakov O."/>
            <person name="Marletaz F."/>
            <person name="Yue J.X."/>
            <person name="O'Connell B."/>
            <person name="Jenkins J."/>
            <person name="Brandt A."/>
            <person name="Calef R."/>
            <person name="Tung C.H."/>
            <person name="Huang T.K."/>
            <person name="Schmutz J."/>
            <person name="Satoh N."/>
            <person name="Yu J.K."/>
            <person name="Putnam N.H."/>
            <person name="Green R.E."/>
            <person name="Rokhsar D.S."/>
        </authorList>
    </citation>
    <scope>NUCLEOTIDE SEQUENCE [LARGE SCALE GENOMIC DNA]</scope>
    <source>
        <strain evidence="5">S238N-H82</strain>
    </source>
</reference>
<dbReference type="Gene3D" id="1.20.1250.20">
    <property type="entry name" value="MFS general substrate transporter like domains"/>
    <property type="match status" value="1"/>
</dbReference>
<evidence type="ECO:0000313" key="5">
    <source>
        <dbReference type="Proteomes" id="UP000001554"/>
    </source>
</evidence>
<dbReference type="RefSeq" id="XP_035669789.1">
    <property type="nucleotide sequence ID" value="XM_035813896.1"/>
</dbReference>
<evidence type="ECO:0000256" key="4">
    <source>
        <dbReference type="SAM" id="Phobius"/>
    </source>
</evidence>
<keyword evidence="1 4" id="KW-0812">Transmembrane</keyword>
<feature type="transmembrane region" description="Helical" evidence="4">
    <location>
        <begin position="113"/>
        <end position="133"/>
    </location>
</feature>
<accession>A0A9J7KSM6</accession>
<evidence type="ECO:0000313" key="6">
    <source>
        <dbReference type="RefSeq" id="XP_035669789.1"/>
    </source>
</evidence>
<feature type="transmembrane region" description="Helical" evidence="4">
    <location>
        <begin position="179"/>
        <end position="197"/>
    </location>
</feature>
<keyword evidence="3 4" id="KW-0472">Membrane</keyword>
<organism evidence="5 6">
    <name type="scientific">Branchiostoma floridae</name>
    <name type="common">Florida lancelet</name>
    <name type="synonym">Amphioxus</name>
    <dbReference type="NCBI Taxonomy" id="7739"/>
    <lineage>
        <taxon>Eukaryota</taxon>
        <taxon>Metazoa</taxon>
        <taxon>Chordata</taxon>
        <taxon>Cephalochordata</taxon>
        <taxon>Leptocardii</taxon>
        <taxon>Amphioxiformes</taxon>
        <taxon>Branchiostomatidae</taxon>
        <taxon>Branchiostoma</taxon>
    </lineage>
</organism>
<proteinExistence type="predicted"/>
<gene>
    <name evidence="6" type="primary">LOC118411545</name>
</gene>
<evidence type="ECO:0000256" key="1">
    <source>
        <dbReference type="ARBA" id="ARBA00022692"/>
    </source>
</evidence>
<keyword evidence="5" id="KW-1185">Reference proteome</keyword>
<name>A0A9J7KSM6_BRAFL</name>
<reference evidence="6" key="2">
    <citation type="submission" date="2025-08" db="UniProtKB">
        <authorList>
            <consortium name="RefSeq"/>
        </authorList>
    </citation>
    <scope>IDENTIFICATION</scope>
    <source>
        <strain evidence="6">S238N-H82</strain>
        <tissue evidence="6">Testes</tissue>
    </source>
</reference>
<dbReference type="GeneID" id="118411545"/>
<dbReference type="SUPFAM" id="SSF103473">
    <property type="entry name" value="MFS general substrate transporter"/>
    <property type="match status" value="1"/>
</dbReference>
<dbReference type="KEGG" id="bfo:118411545"/>
<feature type="transmembrane region" description="Helical" evidence="4">
    <location>
        <begin position="87"/>
        <end position="106"/>
    </location>
</feature>
<dbReference type="Proteomes" id="UP000001554">
    <property type="component" value="Chromosome 3"/>
</dbReference>
<protein>
    <submittedName>
        <fullName evidence="6">Sodium-dependent glucose transporter 1-like</fullName>
    </submittedName>
</protein>
<feature type="transmembrane region" description="Helical" evidence="4">
    <location>
        <begin position="46"/>
        <end position="67"/>
    </location>
</feature>
<dbReference type="PANTHER" id="PTHR23121">
    <property type="entry name" value="SODIUM-DEPENDENT GLUCOSE TRANSPORTER 1"/>
    <property type="match status" value="1"/>
</dbReference>
<keyword evidence="2 4" id="KW-1133">Transmembrane helix</keyword>
<dbReference type="PANTHER" id="PTHR23121:SF9">
    <property type="entry name" value="SODIUM-DEPENDENT GLUCOSE TRANSPORTER 1"/>
    <property type="match status" value="1"/>
</dbReference>
<sequence length="231" mass="25066">MAMTAVESPEVSVSGRKCPEARKIPRVSSLVQKVKKLSRQARDYRVIRTASLILAWFCMGLYVTIVGPTMIDLKDRIGVDYEEISRVLVSHTVGYFLATVTCGIFLDFQPKFAYGVLGSAFFLAGVGTAGTPFTTSLGGLGFLQHLAGWGHGFTDAAGTVVCARLWGDKASAPIHAMHAGYPIAAFIVPLIVIPFRLRTAQRQSTVLQPLLSPWKRLGDCLRYSGRTSACP</sequence>
<dbReference type="OrthoDB" id="546893at2759"/>